<evidence type="ECO:0000313" key="2">
    <source>
        <dbReference type="EMBL" id="MBI0313686.1"/>
    </source>
</evidence>
<reference evidence="2 3" key="1">
    <citation type="submission" date="2020-12" db="EMBL/GenBank/DDBJ databases">
        <authorList>
            <person name="Kusuma A.B."/>
            <person name="Nouioui I."/>
            <person name="Goodfellow M."/>
        </authorList>
    </citation>
    <scope>NUCLEOTIDE SEQUENCE [LARGE SCALE GENOMIC DNA]</scope>
    <source>
        <strain evidence="2 3">DSM 41764</strain>
    </source>
</reference>
<evidence type="ECO:0008006" key="4">
    <source>
        <dbReference type="Google" id="ProtNLM"/>
    </source>
</evidence>
<feature type="transmembrane region" description="Helical" evidence="1">
    <location>
        <begin position="6"/>
        <end position="24"/>
    </location>
</feature>
<dbReference type="EMBL" id="JAEEAQ010000083">
    <property type="protein sequence ID" value="MBI0313686.1"/>
    <property type="molecule type" value="Genomic_DNA"/>
</dbReference>
<name>A0ABS0R8E5_9ACTN</name>
<organism evidence="2 3">
    <name type="scientific">Streptomyces javensis</name>
    <dbReference type="NCBI Taxonomy" id="114698"/>
    <lineage>
        <taxon>Bacteria</taxon>
        <taxon>Bacillati</taxon>
        <taxon>Actinomycetota</taxon>
        <taxon>Actinomycetes</taxon>
        <taxon>Kitasatosporales</taxon>
        <taxon>Streptomycetaceae</taxon>
        <taxon>Streptomyces</taxon>
        <taxon>Streptomyces violaceusniger group</taxon>
    </lineage>
</organism>
<dbReference type="Proteomes" id="UP000638849">
    <property type="component" value="Unassembled WGS sequence"/>
</dbReference>
<keyword evidence="1" id="KW-1133">Transmembrane helix</keyword>
<keyword evidence="1" id="KW-0812">Transmembrane</keyword>
<keyword evidence="1" id="KW-0472">Membrane</keyword>
<keyword evidence="3" id="KW-1185">Reference proteome</keyword>
<evidence type="ECO:0000256" key="1">
    <source>
        <dbReference type="SAM" id="Phobius"/>
    </source>
</evidence>
<proteinExistence type="predicted"/>
<dbReference type="RefSeq" id="WP_198276813.1">
    <property type="nucleotide sequence ID" value="NZ_BAAAIF010000069.1"/>
</dbReference>
<gene>
    <name evidence="2" type="ORF">JBF12_11910</name>
</gene>
<sequence length="204" mass="21909">MDTDLINTAASAAGAVALLFLGAWESDRRTRRTEARKEAAADRAVLEAQADELIAAVLAVRVAGDAHDHVWGGWRARATVALRAAIRGGAGYVRSGQRGFPAVLTGYGDAARVIGQWDRESAASAARLAAPLSRLGAAAAPLLRRQEPELKAAVGEVFTAVAEHYADEDRAARALAAFHEALRPVLEPPTVRRRRWAWRWGSSR</sequence>
<evidence type="ECO:0000313" key="3">
    <source>
        <dbReference type="Proteomes" id="UP000638849"/>
    </source>
</evidence>
<comment type="caution">
    <text evidence="2">The sequence shown here is derived from an EMBL/GenBank/DDBJ whole genome shotgun (WGS) entry which is preliminary data.</text>
</comment>
<protein>
    <recommendedName>
        <fullName evidence="4">Secreted protein</fullName>
    </recommendedName>
</protein>
<accession>A0ABS0R8E5</accession>